<evidence type="ECO:0000313" key="2">
    <source>
        <dbReference type="Proteomes" id="UP000299102"/>
    </source>
</evidence>
<accession>A0A4C1WDN7</accession>
<reference evidence="1 2" key="1">
    <citation type="journal article" date="2019" name="Commun. Biol.">
        <title>The bagworm genome reveals a unique fibroin gene that provides high tensile strength.</title>
        <authorList>
            <person name="Kono N."/>
            <person name="Nakamura H."/>
            <person name="Ohtoshi R."/>
            <person name="Tomita M."/>
            <person name="Numata K."/>
            <person name="Arakawa K."/>
        </authorList>
    </citation>
    <scope>NUCLEOTIDE SEQUENCE [LARGE SCALE GENOMIC DNA]</scope>
</reference>
<comment type="caution">
    <text evidence="1">The sequence shown here is derived from an EMBL/GenBank/DDBJ whole genome shotgun (WGS) entry which is preliminary data.</text>
</comment>
<organism evidence="1 2">
    <name type="scientific">Eumeta variegata</name>
    <name type="common">Bagworm moth</name>
    <name type="synonym">Eumeta japonica</name>
    <dbReference type="NCBI Taxonomy" id="151549"/>
    <lineage>
        <taxon>Eukaryota</taxon>
        <taxon>Metazoa</taxon>
        <taxon>Ecdysozoa</taxon>
        <taxon>Arthropoda</taxon>
        <taxon>Hexapoda</taxon>
        <taxon>Insecta</taxon>
        <taxon>Pterygota</taxon>
        <taxon>Neoptera</taxon>
        <taxon>Endopterygota</taxon>
        <taxon>Lepidoptera</taxon>
        <taxon>Glossata</taxon>
        <taxon>Ditrysia</taxon>
        <taxon>Tineoidea</taxon>
        <taxon>Psychidae</taxon>
        <taxon>Oiketicinae</taxon>
        <taxon>Eumeta</taxon>
    </lineage>
</organism>
<dbReference type="AlphaFoldDB" id="A0A4C1WDN7"/>
<keyword evidence="2" id="KW-1185">Reference proteome</keyword>
<proteinExistence type="predicted"/>
<dbReference type="Proteomes" id="UP000299102">
    <property type="component" value="Unassembled WGS sequence"/>
</dbReference>
<sequence length="80" mass="9051">MNTVTNVLSNRLSNPVARLVRRRTPLLLSYKGGSSAKSNLAMELKHSRISLFVCYGVCSQISFKLRMEIVNKMMSDKDDE</sequence>
<evidence type="ECO:0000313" key="1">
    <source>
        <dbReference type="EMBL" id="GBP48257.1"/>
    </source>
</evidence>
<protein>
    <submittedName>
        <fullName evidence="1">Uncharacterized protein</fullName>
    </submittedName>
</protein>
<name>A0A4C1WDN7_EUMVA</name>
<dbReference type="EMBL" id="BGZK01000520">
    <property type="protein sequence ID" value="GBP48257.1"/>
    <property type="molecule type" value="Genomic_DNA"/>
</dbReference>
<gene>
    <name evidence="1" type="ORF">EVAR_42976_1</name>
</gene>